<dbReference type="AlphaFoldDB" id="A0A8J7WDI0"/>
<dbReference type="EMBL" id="JAGTUU010000002">
    <property type="protein sequence ID" value="MBS0123383.1"/>
    <property type="molecule type" value="Genomic_DNA"/>
</dbReference>
<protein>
    <submittedName>
        <fullName evidence="2">NAD(P)-dependent oxidoreductase</fullName>
    </submittedName>
</protein>
<evidence type="ECO:0000313" key="2">
    <source>
        <dbReference type="EMBL" id="MBS0123383.1"/>
    </source>
</evidence>
<keyword evidence="3" id="KW-1185">Reference proteome</keyword>
<dbReference type="RefSeq" id="WP_212535365.1">
    <property type="nucleotide sequence ID" value="NZ_JAGTUU010000002.1"/>
</dbReference>
<dbReference type="InterPro" id="IPR051783">
    <property type="entry name" value="NAD(P)-dependent_oxidoreduct"/>
</dbReference>
<dbReference type="InterPro" id="IPR001509">
    <property type="entry name" value="Epimerase_deHydtase"/>
</dbReference>
<name>A0A8J7WDI0_9RHOB</name>
<sequence length="322" mass="33965">MGALTVAVTGASGFVGRACVAEARARGVRVTAILRGEAPEGWADDDGIRVIRADLARPEAVETLRAALDRATAVIHAAAHLGGDAAAVQADTLRATDHLLAAMQGGAARLVLISSIAVHDTMRLKPGALLDESAPLEDPANARDAYCRGKLLQEDAVRASGLPAWLLRPGALYGPGRTWHALSGFGSALFFITIGSAGELPLMHVTHAARAAVTAALTDPGGVRELILLDDDRPTRGRFVAAHRRATGLPRLSVTISYGLWRAMIQPLRPVSRHLPGLFREPILRARMMPLRYSNAALHDALGHSDDAPFEAMLARSIGGAP</sequence>
<dbReference type="PANTHER" id="PTHR48079">
    <property type="entry name" value="PROTEIN YEEZ"/>
    <property type="match status" value="1"/>
</dbReference>
<gene>
    <name evidence="2" type="ORF">KB874_04500</name>
</gene>
<dbReference type="Pfam" id="PF01370">
    <property type="entry name" value="Epimerase"/>
    <property type="match status" value="1"/>
</dbReference>
<feature type="domain" description="NAD-dependent epimerase/dehydratase" evidence="1">
    <location>
        <begin position="6"/>
        <end position="178"/>
    </location>
</feature>
<proteinExistence type="predicted"/>
<evidence type="ECO:0000313" key="3">
    <source>
        <dbReference type="Proteomes" id="UP000681356"/>
    </source>
</evidence>
<dbReference type="Gene3D" id="3.40.50.720">
    <property type="entry name" value="NAD(P)-binding Rossmann-like Domain"/>
    <property type="match status" value="1"/>
</dbReference>
<organism evidence="2 3">
    <name type="scientific">Thetidibacter halocola</name>
    <dbReference type="NCBI Taxonomy" id="2827239"/>
    <lineage>
        <taxon>Bacteria</taxon>
        <taxon>Pseudomonadati</taxon>
        <taxon>Pseudomonadota</taxon>
        <taxon>Alphaproteobacteria</taxon>
        <taxon>Rhodobacterales</taxon>
        <taxon>Roseobacteraceae</taxon>
        <taxon>Thetidibacter</taxon>
    </lineage>
</organism>
<dbReference type="GO" id="GO:0004029">
    <property type="term" value="F:aldehyde dehydrogenase (NAD+) activity"/>
    <property type="evidence" value="ECO:0007669"/>
    <property type="project" value="TreeGrafter"/>
</dbReference>
<comment type="caution">
    <text evidence="2">The sequence shown here is derived from an EMBL/GenBank/DDBJ whole genome shotgun (WGS) entry which is preliminary data.</text>
</comment>
<accession>A0A8J7WDI0</accession>
<dbReference type="Proteomes" id="UP000681356">
    <property type="component" value="Unassembled WGS sequence"/>
</dbReference>
<dbReference type="SUPFAM" id="SSF51735">
    <property type="entry name" value="NAD(P)-binding Rossmann-fold domains"/>
    <property type="match status" value="1"/>
</dbReference>
<dbReference type="GO" id="GO:0005737">
    <property type="term" value="C:cytoplasm"/>
    <property type="evidence" value="ECO:0007669"/>
    <property type="project" value="TreeGrafter"/>
</dbReference>
<dbReference type="InterPro" id="IPR036291">
    <property type="entry name" value="NAD(P)-bd_dom_sf"/>
</dbReference>
<reference evidence="2" key="1">
    <citation type="submission" date="2021-04" db="EMBL/GenBank/DDBJ databases">
        <authorList>
            <person name="Yoon J."/>
        </authorList>
    </citation>
    <scope>NUCLEOTIDE SEQUENCE</scope>
    <source>
        <strain evidence="2">KMU-90</strain>
    </source>
</reference>
<evidence type="ECO:0000259" key="1">
    <source>
        <dbReference type="Pfam" id="PF01370"/>
    </source>
</evidence>
<dbReference type="PANTHER" id="PTHR48079:SF6">
    <property type="entry name" value="NAD(P)-BINDING DOMAIN-CONTAINING PROTEIN-RELATED"/>
    <property type="match status" value="1"/>
</dbReference>